<keyword evidence="2" id="KW-0663">Pyridoxal phosphate</keyword>
<protein>
    <recommendedName>
        <fullName evidence="3">Aminotransferase class I/classII large domain-containing protein</fullName>
    </recommendedName>
</protein>
<reference evidence="4" key="2">
    <citation type="journal article" date="2023" name="IMA Fungus">
        <title>Comparative genomic study of the Penicillium genus elucidates a diverse pangenome and 15 lateral gene transfer events.</title>
        <authorList>
            <person name="Petersen C."/>
            <person name="Sorensen T."/>
            <person name="Nielsen M.R."/>
            <person name="Sondergaard T.E."/>
            <person name="Sorensen J.L."/>
            <person name="Fitzpatrick D.A."/>
            <person name="Frisvad J.C."/>
            <person name="Nielsen K.L."/>
        </authorList>
    </citation>
    <scope>NUCLEOTIDE SEQUENCE</scope>
    <source>
        <strain evidence="4">IBT 15544</strain>
    </source>
</reference>
<reference evidence="4" key="1">
    <citation type="submission" date="2022-12" db="EMBL/GenBank/DDBJ databases">
        <authorList>
            <person name="Petersen C."/>
        </authorList>
    </citation>
    <scope>NUCLEOTIDE SEQUENCE</scope>
    <source>
        <strain evidence="4">IBT 15544</strain>
    </source>
</reference>
<dbReference type="PANTHER" id="PTHR43795">
    <property type="entry name" value="BIFUNCTIONAL ASPARTATE AMINOTRANSFERASE AND GLUTAMATE/ASPARTATE-PREPHENATE AMINOTRANSFERASE-RELATED"/>
    <property type="match status" value="1"/>
</dbReference>
<dbReference type="GeneID" id="83182669"/>
<feature type="domain" description="Aminotransferase class I/classII large" evidence="3">
    <location>
        <begin position="27"/>
        <end position="393"/>
    </location>
</feature>
<dbReference type="GO" id="GO:0006520">
    <property type="term" value="P:amino acid metabolic process"/>
    <property type="evidence" value="ECO:0007669"/>
    <property type="project" value="TreeGrafter"/>
</dbReference>
<sequence>WLLHDDLSDYINKQSFDRQCCAYGEGYTGTLRMRSAMAKHLNNHFKPVMAIDPEEITFAAGVTSLNEVCALALCNPDDAIMLPRPVYGAFYRDLGTRTGIHLEYVSVGDEDQFSTDCIAALDAGFETAKARGRSIKALIICNPHNPLGRCYPRETLIMLLRLCASKGIHLISDEIYALSVYHRHDRPSENFTSVRSIDFTGIINPDQVHVLYGMSKDFGAGGMRLGCVISQNPEFTKATRAVCRFSSPSQFSMSLAAGMLEDQDFIGKILRKSHALLLRNRLLAEDLLNQAGISFHNKGYVKVINNFSDFDNLTSNNHNRNAGLFVWLDLSAHLCIEDTSGDAWAAERVLSRRLKMAGVIMSTGEEYHAEEPGRFRLVFCVSEQTLREGIRRLVPFILWLRTLRKKIRAEEGFTGYALYYETRVEALKIPAQT</sequence>
<evidence type="ECO:0000256" key="2">
    <source>
        <dbReference type="ARBA" id="ARBA00022898"/>
    </source>
</evidence>
<dbReference type="Gene3D" id="3.40.640.10">
    <property type="entry name" value="Type I PLP-dependent aspartate aminotransferase-like (Major domain)"/>
    <property type="match status" value="1"/>
</dbReference>
<dbReference type="AlphaFoldDB" id="A0A9W9JDK3"/>
<dbReference type="InterPro" id="IPR015422">
    <property type="entry name" value="PyrdxlP-dep_Trfase_small"/>
</dbReference>
<dbReference type="CDD" id="cd00609">
    <property type="entry name" value="AAT_like"/>
    <property type="match status" value="1"/>
</dbReference>
<accession>A0A9W9JDK3</accession>
<evidence type="ECO:0000256" key="1">
    <source>
        <dbReference type="ARBA" id="ARBA00007441"/>
    </source>
</evidence>
<feature type="non-terminal residue" evidence="4">
    <location>
        <position position="1"/>
    </location>
</feature>
<comment type="similarity">
    <text evidence="1">Belongs to the class-I pyridoxal-phosphate-dependent aminotransferase family.</text>
</comment>
<dbReference type="PANTHER" id="PTHR43795:SF39">
    <property type="entry name" value="AMINOTRANSFERASE CLASS I_CLASSII DOMAIN-CONTAINING PROTEIN"/>
    <property type="match status" value="1"/>
</dbReference>
<dbReference type="PROSITE" id="PS00105">
    <property type="entry name" value="AA_TRANSFER_CLASS_1"/>
    <property type="match status" value="1"/>
</dbReference>
<dbReference type="OrthoDB" id="7042322at2759"/>
<dbReference type="RefSeq" id="XP_058305356.1">
    <property type="nucleotide sequence ID" value="XM_058455368.1"/>
</dbReference>
<proteinExistence type="inferred from homology"/>
<dbReference type="Pfam" id="PF00155">
    <property type="entry name" value="Aminotran_1_2"/>
    <property type="match status" value="1"/>
</dbReference>
<dbReference type="Proteomes" id="UP001150904">
    <property type="component" value="Unassembled WGS sequence"/>
</dbReference>
<comment type="caution">
    <text evidence="4">The sequence shown here is derived from an EMBL/GenBank/DDBJ whole genome shotgun (WGS) entry which is preliminary data.</text>
</comment>
<dbReference type="Gene3D" id="3.90.1150.10">
    <property type="entry name" value="Aspartate Aminotransferase, domain 1"/>
    <property type="match status" value="1"/>
</dbReference>
<evidence type="ECO:0000313" key="5">
    <source>
        <dbReference type="Proteomes" id="UP001150904"/>
    </source>
</evidence>
<dbReference type="EMBL" id="JAPQKR010000015">
    <property type="protein sequence ID" value="KAJ5194868.1"/>
    <property type="molecule type" value="Genomic_DNA"/>
</dbReference>
<organism evidence="4 5">
    <name type="scientific">Penicillium cinerascens</name>
    <dbReference type="NCBI Taxonomy" id="70096"/>
    <lineage>
        <taxon>Eukaryota</taxon>
        <taxon>Fungi</taxon>
        <taxon>Dikarya</taxon>
        <taxon>Ascomycota</taxon>
        <taxon>Pezizomycotina</taxon>
        <taxon>Eurotiomycetes</taxon>
        <taxon>Eurotiomycetidae</taxon>
        <taxon>Eurotiales</taxon>
        <taxon>Aspergillaceae</taxon>
        <taxon>Penicillium</taxon>
    </lineage>
</organism>
<evidence type="ECO:0000313" key="4">
    <source>
        <dbReference type="EMBL" id="KAJ5194868.1"/>
    </source>
</evidence>
<dbReference type="InterPro" id="IPR004839">
    <property type="entry name" value="Aminotransferase_I/II_large"/>
</dbReference>
<dbReference type="InterPro" id="IPR015424">
    <property type="entry name" value="PyrdxlP-dep_Trfase"/>
</dbReference>
<dbReference type="GO" id="GO:0030170">
    <property type="term" value="F:pyridoxal phosphate binding"/>
    <property type="evidence" value="ECO:0007669"/>
    <property type="project" value="InterPro"/>
</dbReference>
<dbReference type="InterPro" id="IPR015421">
    <property type="entry name" value="PyrdxlP-dep_Trfase_major"/>
</dbReference>
<dbReference type="SUPFAM" id="SSF53383">
    <property type="entry name" value="PLP-dependent transferases"/>
    <property type="match status" value="1"/>
</dbReference>
<gene>
    <name evidence="4" type="ORF">N7498_008306</name>
</gene>
<dbReference type="PRINTS" id="PR00753">
    <property type="entry name" value="ACCSYNTHASE"/>
</dbReference>
<dbReference type="InterPro" id="IPR050478">
    <property type="entry name" value="Ethylene_sulfur-biosynth"/>
</dbReference>
<evidence type="ECO:0000259" key="3">
    <source>
        <dbReference type="Pfam" id="PF00155"/>
    </source>
</evidence>
<dbReference type="InterPro" id="IPR004838">
    <property type="entry name" value="NHTrfase_class1_PyrdxlP-BS"/>
</dbReference>
<name>A0A9W9JDK3_9EURO</name>
<keyword evidence="5" id="KW-1185">Reference proteome</keyword>
<dbReference type="GO" id="GO:0008483">
    <property type="term" value="F:transaminase activity"/>
    <property type="evidence" value="ECO:0007669"/>
    <property type="project" value="TreeGrafter"/>
</dbReference>